<reference evidence="12" key="1">
    <citation type="submission" date="2023-03" db="EMBL/GenBank/DDBJ databases">
        <title>Electrophorus voltai genome.</title>
        <authorList>
            <person name="Bian C."/>
        </authorList>
    </citation>
    <scope>NUCLEOTIDE SEQUENCE</scope>
    <source>
        <strain evidence="12">CB-2022</strain>
        <tissue evidence="12">Muscle</tissue>
    </source>
</reference>
<evidence type="ECO:0000256" key="5">
    <source>
        <dbReference type="ARBA" id="ARBA00022723"/>
    </source>
</evidence>
<evidence type="ECO:0000259" key="11">
    <source>
        <dbReference type="PROSITE" id="PS50089"/>
    </source>
</evidence>
<sequence length="673" mass="74538">MTLMFATRWVEQTRGYRNTAMGQGAGKPSWAKPSGGYQTITGRRYGRRHAYISFRPSAHKHRPMSAVDCQEMEIRSVHVEHTSAPAVLQGVFPVLSSSLGNSDQDGQDRHKSSSDRVLDKCNYTVPFDIGHNTGDEKSAEACAWADGVDQKTSSLSILNFMNIDSYEPNSNGGEAGGTGTDQSCTIQKSLDMISDLGKDFDHLSSSHSYLHTESCKMSDCLAQERNSNGSLDTNQAHTLSWRTGKTCESHGLMDKVQSDACNTSTASSSPCSCVDLEHTTVKEAVKLEMVVRPKVRKQTSESNLNKRKNSQTEEASWVSSANSVTSMCGSAPPFYVTQKNADTSQFLFNFLPNECMEFGTLDKKHQMKQNSRARVDDDNDFWEDLEEFVEKNASPEKKNESLECSEGEWSASWTSDTGLEKERRSSEESWETLPGLDELPSSSNSLEDVPPLSLTQEEQSPLEEGEIPWLMCNEDSASSSDEEPDNVSQFVHPGLFILDSSNNLDDDSSMSEDLDTEWRLLDDFGESVGMAQSISYVDHSQLLTYMALEERLAQAMEAALAHLESLAIDVEQAHPPASEHIIDCLPQITVLDDHSRQEQCCAICCCEYVTEEVATQLPCHHMFHKICVTLWLRKSGTCPVCRHVLTPPPSDPTSFLSDQENATSSQSVAGQTR</sequence>
<keyword evidence="6 9" id="KW-0863">Zinc-finger</keyword>
<evidence type="ECO:0000256" key="9">
    <source>
        <dbReference type="PROSITE-ProRule" id="PRU00175"/>
    </source>
</evidence>
<dbReference type="GO" id="GO:0061630">
    <property type="term" value="F:ubiquitin protein ligase activity"/>
    <property type="evidence" value="ECO:0007669"/>
    <property type="project" value="UniProtKB-EC"/>
</dbReference>
<keyword evidence="4" id="KW-0808">Transferase</keyword>
<feature type="region of interest" description="Disordered" evidence="10">
    <location>
        <begin position="651"/>
        <end position="673"/>
    </location>
</feature>
<dbReference type="PANTHER" id="PTHR15710:SF243">
    <property type="entry name" value="E3 UBIQUITIN-PROTEIN LIGASE PRAJA-2 ISOFORM X1"/>
    <property type="match status" value="1"/>
</dbReference>
<evidence type="ECO:0000256" key="8">
    <source>
        <dbReference type="ARBA" id="ARBA00022833"/>
    </source>
</evidence>
<dbReference type="Gene3D" id="3.30.40.10">
    <property type="entry name" value="Zinc/RING finger domain, C3HC4 (zinc finger)"/>
    <property type="match status" value="1"/>
</dbReference>
<dbReference type="SMART" id="SM00184">
    <property type="entry name" value="RING"/>
    <property type="match status" value="1"/>
</dbReference>
<comment type="catalytic activity">
    <reaction evidence="1">
        <text>S-ubiquitinyl-[E2 ubiquitin-conjugating enzyme]-L-cysteine + [acceptor protein]-L-lysine = [E2 ubiquitin-conjugating enzyme]-L-cysteine + N(6)-ubiquitinyl-[acceptor protein]-L-lysine.</text>
        <dbReference type="EC" id="2.3.2.27"/>
    </reaction>
</comment>
<dbReference type="Proteomes" id="UP001239994">
    <property type="component" value="Unassembled WGS sequence"/>
</dbReference>
<name>A0AAD8YVP3_9TELE</name>
<dbReference type="GO" id="GO:0005737">
    <property type="term" value="C:cytoplasm"/>
    <property type="evidence" value="ECO:0007669"/>
    <property type="project" value="TreeGrafter"/>
</dbReference>
<dbReference type="CDD" id="cd16465">
    <property type="entry name" value="RING-H2_PJA1_2"/>
    <property type="match status" value="1"/>
</dbReference>
<feature type="region of interest" description="Disordered" evidence="10">
    <location>
        <begin position="295"/>
        <end position="315"/>
    </location>
</feature>
<evidence type="ECO:0000256" key="6">
    <source>
        <dbReference type="ARBA" id="ARBA00022771"/>
    </source>
</evidence>
<evidence type="ECO:0000256" key="2">
    <source>
        <dbReference type="ARBA" id="ARBA00012483"/>
    </source>
</evidence>
<gene>
    <name evidence="12" type="ORF">P4O66_016436</name>
</gene>
<evidence type="ECO:0000256" key="7">
    <source>
        <dbReference type="ARBA" id="ARBA00022786"/>
    </source>
</evidence>
<dbReference type="GO" id="GO:0016567">
    <property type="term" value="P:protein ubiquitination"/>
    <property type="evidence" value="ECO:0007669"/>
    <property type="project" value="TreeGrafter"/>
</dbReference>
<dbReference type="InterPro" id="IPR013083">
    <property type="entry name" value="Znf_RING/FYVE/PHD"/>
</dbReference>
<dbReference type="SUPFAM" id="SSF57850">
    <property type="entry name" value="RING/U-box"/>
    <property type="match status" value="1"/>
</dbReference>
<keyword evidence="5" id="KW-0479">Metal-binding</keyword>
<dbReference type="PROSITE" id="PS50089">
    <property type="entry name" value="ZF_RING_2"/>
    <property type="match status" value="1"/>
</dbReference>
<dbReference type="InterPro" id="IPR001841">
    <property type="entry name" value="Znf_RING"/>
</dbReference>
<protein>
    <recommendedName>
        <fullName evidence="2">RING-type E3 ubiquitin transferase</fullName>
        <ecNumber evidence="2">2.3.2.27</ecNumber>
    </recommendedName>
</protein>
<keyword evidence="3" id="KW-0597">Phosphoprotein</keyword>
<dbReference type="PANTHER" id="PTHR15710">
    <property type="entry name" value="E3 UBIQUITIN-PROTEIN LIGASE PRAJA"/>
    <property type="match status" value="1"/>
</dbReference>
<evidence type="ECO:0000256" key="10">
    <source>
        <dbReference type="SAM" id="MobiDB-lite"/>
    </source>
</evidence>
<feature type="region of interest" description="Disordered" evidence="10">
    <location>
        <begin position="392"/>
        <end position="464"/>
    </location>
</feature>
<evidence type="ECO:0000313" key="13">
    <source>
        <dbReference type="Proteomes" id="UP001239994"/>
    </source>
</evidence>
<dbReference type="EMBL" id="JAROKS010000023">
    <property type="protein sequence ID" value="KAK1787960.1"/>
    <property type="molecule type" value="Genomic_DNA"/>
</dbReference>
<feature type="compositionally biased region" description="Polar residues" evidence="10">
    <location>
        <begin position="652"/>
        <end position="673"/>
    </location>
</feature>
<dbReference type="FunFam" id="3.30.40.10:FF:000152">
    <property type="entry name" value="E3 ubiquitin-protein ligase Praja-1 isoform X1"/>
    <property type="match status" value="1"/>
</dbReference>
<dbReference type="Pfam" id="PF13639">
    <property type="entry name" value="zf-RING_2"/>
    <property type="match status" value="1"/>
</dbReference>
<dbReference type="GO" id="GO:0008270">
    <property type="term" value="F:zinc ion binding"/>
    <property type="evidence" value="ECO:0007669"/>
    <property type="project" value="UniProtKB-KW"/>
</dbReference>
<evidence type="ECO:0000256" key="4">
    <source>
        <dbReference type="ARBA" id="ARBA00022679"/>
    </source>
</evidence>
<evidence type="ECO:0000313" key="12">
    <source>
        <dbReference type="EMBL" id="KAK1787960.1"/>
    </source>
</evidence>
<accession>A0AAD8YVP3</accession>
<dbReference type="AlphaFoldDB" id="A0AAD8YVP3"/>
<keyword evidence="7" id="KW-0833">Ubl conjugation pathway</keyword>
<keyword evidence="8" id="KW-0862">Zinc</keyword>
<feature type="domain" description="RING-type" evidence="11">
    <location>
        <begin position="601"/>
        <end position="642"/>
    </location>
</feature>
<organism evidence="12 13">
    <name type="scientific">Electrophorus voltai</name>
    <dbReference type="NCBI Taxonomy" id="2609070"/>
    <lineage>
        <taxon>Eukaryota</taxon>
        <taxon>Metazoa</taxon>
        <taxon>Chordata</taxon>
        <taxon>Craniata</taxon>
        <taxon>Vertebrata</taxon>
        <taxon>Euteleostomi</taxon>
        <taxon>Actinopterygii</taxon>
        <taxon>Neopterygii</taxon>
        <taxon>Teleostei</taxon>
        <taxon>Ostariophysi</taxon>
        <taxon>Gymnotiformes</taxon>
        <taxon>Gymnotoidei</taxon>
        <taxon>Gymnotidae</taxon>
        <taxon>Electrophorus</taxon>
    </lineage>
</organism>
<keyword evidence="13" id="KW-1185">Reference proteome</keyword>
<proteinExistence type="predicted"/>
<comment type="caution">
    <text evidence="12">The sequence shown here is derived from an EMBL/GenBank/DDBJ whole genome shotgun (WGS) entry which is preliminary data.</text>
</comment>
<evidence type="ECO:0000256" key="3">
    <source>
        <dbReference type="ARBA" id="ARBA00022553"/>
    </source>
</evidence>
<evidence type="ECO:0000256" key="1">
    <source>
        <dbReference type="ARBA" id="ARBA00000900"/>
    </source>
</evidence>
<feature type="compositionally biased region" description="Basic and acidic residues" evidence="10">
    <location>
        <begin position="392"/>
        <end position="401"/>
    </location>
</feature>
<dbReference type="EC" id="2.3.2.27" evidence="2"/>
<feature type="compositionally biased region" description="Basic and acidic residues" evidence="10">
    <location>
        <begin position="418"/>
        <end position="427"/>
    </location>
</feature>